<sequence length="176" mass="19081">MTYNQPGGFQAAPSLDEHHGQRGPLTRPKPLDLAVKLMWLGGIVQLLGMLPAFFMGDQMRDAVREQLEANGQEVTDQVVDGSVTFGIITAVLLGVVGALLWFLHAWANGKGMNWARITGTVLGVLNILFTLIGLFMPTGAQAGLLSTVVSVLVALLALVIIVLMWRKENNPFYNAR</sequence>
<evidence type="ECO:0000313" key="3">
    <source>
        <dbReference type="EMBL" id="ACV06700.1"/>
    </source>
</evidence>
<feature type="transmembrane region" description="Helical" evidence="2">
    <location>
        <begin position="37"/>
        <end position="55"/>
    </location>
</feature>
<evidence type="ECO:0000256" key="1">
    <source>
        <dbReference type="SAM" id="MobiDB-lite"/>
    </source>
</evidence>
<evidence type="ECO:0000256" key="2">
    <source>
        <dbReference type="SAM" id="Phobius"/>
    </source>
</evidence>
<accession>C7NIR2</accession>
<dbReference type="STRING" id="478801.Ksed_16850"/>
<name>C7NIR2_KYTSD</name>
<dbReference type="RefSeq" id="WP_015779645.1">
    <property type="nucleotide sequence ID" value="NC_013169.1"/>
</dbReference>
<proteinExistence type="predicted"/>
<reference evidence="3 4" key="1">
    <citation type="journal article" date="2009" name="Stand. Genomic Sci.">
        <title>Complete genome sequence of Kytococcus sedentarius type strain (541).</title>
        <authorList>
            <person name="Sims D."/>
            <person name="Brettin T."/>
            <person name="Detter J.C."/>
            <person name="Han C."/>
            <person name="Lapidus A."/>
            <person name="Copeland A."/>
            <person name="Glavina Del Rio T."/>
            <person name="Nolan M."/>
            <person name="Chen F."/>
            <person name="Lucas S."/>
            <person name="Tice H."/>
            <person name="Cheng J.F."/>
            <person name="Bruce D."/>
            <person name="Goodwin L."/>
            <person name="Pitluck S."/>
            <person name="Ovchinnikova G."/>
            <person name="Pati A."/>
            <person name="Ivanova N."/>
            <person name="Mavrommatis K."/>
            <person name="Chen A."/>
            <person name="Palaniappan K."/>
            <person name="D'haeseleer P."/>
            <person name="Chain P."/>
            <person name="Bristow J."/>
            <person name="Eisen J.A."/>
            <person name="Markowitz V."/>
            <person name="Hugenholtz P."/>
            <person name="Schneider S."/>
            <person name="Goker M."/>
            <person name="Pukall R."/>
            <person name="Kyrpides N.C."/>
            <person name="Klenk H.P."/>
        </authorList>
    </citation>
    <scope>NUCLEOTIDE SEQUENCE [LARGE SCALE GENOMIC DNA]</scope>
    <source>
        <strain evidence="4">ATCC 14392 / DSM 20547 / JCM 11482 / CCUG 33030 / NBRC 15357 / NCTC 11040 / CCM 314 / 541</strain>
    </source>
</reference>
<dbReference type="HOGENOM" id="CLU_102137_3_0_11"/>
<protein>
    <submittedName>
        <fullName evidence="3">Uncharacterized protein</fullName>
    </submittedName>
</protein>
<keyword evidence="2" id="KW-0472">Membrane</keyword>
<feature type="transmembrane region" description="Helical" evidence="2">
    <location>
        <begin position="115"/>
        <end position="136"/>
    </location>
</feature>
<feature type="region of interest" description="Disordered" evidence="1">
    <location>
        <begin position="1"/>
        <end position="24"/>
    </location>
</feature>
<dbReference type="AlphaFoldDB" id="C7NIR2"/>
<gene>
    <name evidence="3" type="ordered locus">Ksed_16850</name>
</gene>
<keyword evidence="2" id="KW-0812">Transmembrane</keyword>
<dbReference type="EMBL" id="CP001686">
    <property type="protein sequence ID" value="ACV06700.1"/>
    <property type="molecule type" value="Genomic_DNA"/>
</dbReference>
<keyword evidence="2" id="KW-1133">Transmembrane helix</keyword>
<dbReference type="Proteomes" id="UP000006666">
    <property type="component" value="Chromosome"/>
</dbReference>
<feature type="transmembrane region" description="Helical" evidence="2">
    <location>
        <begin position="83"/>
        <end position="103"/>
    </location>
</feature>
<feature type="transmembrane region" description="Helical" evidence="2">
    <location>
        <begin position="142"/>
        <end position="165"/>
    </location>
</feature>
<dbReference type="KEGG" id="kse:Ksed_16850"/>
<keyword evidence="4" id="KW-1185">Reference proteome</keyword>
<organism evidence="3 4">
    <name type="scientific">Kytococcus sedentarius (strain ATCC 14392 / DSM 20547 / JCM 11482 / CCUG 33030 / NBRC 15357 / NCTC 11040 / CCM 314 / 541)</name>
    <name type="common">Micrococcus sedentarius</name>
    <dbReference type="NCBI Taxonomy" id="478801"/>
    <lineage>
        <taxon>Bacteria</taxon>
        <taxon>Bacillati</taxon>
        <taxon>Actinomycetota</taxon>
        <taxon>Actinomycetes</taxon>
        <taxon>Micrococcales</taxon>
        <taxon>Kytococcaceae</taxon>
        <taxon>Kytococcus</taxon>
    </lineage>
</organism>
<evidence type="ECO:0000313" key="4">
    <source>
        <dbReference type="Proteomes" id="UP000006666"/>
    </source>
</evidence>